<name>A0A151XGY1_9HYME</name>
<organism evidence="2 3">
    <name type="scientific">Mycetomoellerius zeteki</name>
    <dbReference type="NCBI Taxonomy" id="64791"/>
    <lineage>
        <taxon>Eukaryota</taxon>
        <taxon>Metazoa</taxon>
        <taxon>Ecdysozoa</taxon>
        <taxon>Arthropoda</taxon>
        <taxon>Hexapoda</taxon>
        <taxon>Insecta</taxon>
        <taxon>Pterygota</taxon>
        <taxon>Neoptera</taxon>
        <taxon>Endopterygota</taxon>
        <taxon>Hymenoptera</taxon>
        <taxon>Apocrita</taxon>
        <taxon>Aculeata</taxon>
        <taxon>Formicoidea</taxon>
        <taxon>Formicidae</taxon>
        <taxon>Myrmicinae</taxon>
        <taxon>Mycetomoellerius</taxon>
    </lineage>
</organism>
<reference evidence="2 3" key="1">
    <citation type="submission" date="2015-09" db="EMBL/GenBank/DDBJ databases">
        <title>Trachymyrmex zeteki WGS genome.</title>
        <authorList>
            <person name="Nygaard S."/>
            <person name="Hu H."/>
            <person name="Boomsma J."/>
            <person name="Zhang G."/>
        </authorList>
    </citation>
    <scope>NUCLEOTIDE SEQUENCE [LARGE SCALE GENOMIC DNA]</scope>
    <source>
        <strain evidence="2">Tzet28-1</strain>
        <tissue evidence="2">Whole body</tissue>
    </source>
</reference>
<keyword evidence="3" id="KW-1185">Reference proteome</keyword>
<dbReference type="Proteomes" id="UP000075809">
    <property type="component" value="Unassembled WGS sequence"/>
</dbReference>
<evidence type="ECO:0000313" key="2">
    <source>
        <dbReference type="EMBL" id="KYQ59662.1"/>
    </source>
</evidence>
<dbReference type="AlphaFoldDB" id="A0A151XGY1"/>
<feature type="region of interest" description="Disordered" evidence="1">
    <location>
        <begin position="71"/>
        <end position="100"/>
    </location>
</feature>
<gene>
    <name evidence="2" type="ORF">ALC60_01328</name>
</gene>
<evidence type="ECO:0000256" key="1">
    <source>
        <dbReference type="SAM" id="MobiDB-lite"/>
    </source>
</evidence>
<dbReference type="EMBL" id="KQ982138">
    <property type="protein sequence ID" value="KYQ59662.1"/>
    <property type="molecule type" value="Genomic_DNA"/>
</dbReference>
<protein>
    <submittedName>
        <fullName evidence="2">Uncharacterized protein</fullName>
    </submittedName>
</protein>
<accession>A0A151XGY1</accession>
<sequence>MDPLGPRHGTPRSRSETYALYVTGHTTAFPPSRTVDHAIPITDCECSYYRPVIDQSVLTKKSGREKRILRMSCEKRGAKRSDASKRGDVGEAEQKEKLRR</sequence>
<evidence type="ECO:0000313" key="3">
    <source>
        <dbReference type="Proteomes" id="UP000075809"/>
    </source>
</evidence>
<dbReference type="STRING" id="64791.A0A151XGY1"/>
<proteinExistence type="predicted"/>